<feature type="region of interest" description="Disordered" evidence="1">
    <location>
        <begin position="598"/>
        <end position="617"/>
    </location>
</feature>
<dbReference type="Proteomes" id="UP000694843">
    <property type="component" value="Unplaced"/>
</dbReference>
<keyword evidence="3" id="KW-1185">Reference proteome</keyword>
<feature type="chain" id="PRO_5034012923" evidence="2">
    <location>
        <begin position="25"/>
        <end position="748"/>
    </location>
</feature>
<keyword evidence="2" id="KW-0732">Signal</keyword>
<feature type="region of interest" description="Disordered" evidence="1">
    <location>
        <begin position="640"/>
        <end position="662"/>
    </location>
</feature>
<dbReference type="KEGG" id="hazt:108673000"/>
<proteinExistence type="predicted"/>
<gene>
    <name evidence="4" type="primary">LOC108673000</name>
</gene>
<feature type="signal peptide" evidence="2">
    <location>
        <begin position="1"/>
        <end position="24"/>
    </location>
</feature>
<protein>
    <submittedName>
        <fullName evidence="4">Uncharacterized protein LOC108673000 isoform X1</fullName>
    </submittedName>
</protein>
<evidence type="ECO:0000256" key="2">
    <source>
        <dbReference type="SAM" id="SignalP"/>
    </source>
</evidence>
<organism evidence="3 4">
    <name type="scientific">Hyalella azteca</name>
    <name type="common">Amphipod</name>
    <dbReference type="NCBI Taxonomy" id="294128"/>
    <lineage>
        <taxon>Eukaryota</taxon>
        <taxon>Metazoa</taxon>
        <taxon>Ecdysozoa</taxon>
        <taxon>Arthropoda</taxon>
        <taxon>Crustacea</taxon>
        <taxon>Multicrustacea</taxon>
        <taxon>Malacostraca</taxon>
        <taxon>Eumalacostraca</taxon>
        <taxon>Peracarida</taxon>
        <taxon>Amphipoda</taxon>
        <taxon>Senticaudata</taxon>
        <taxon>Talitrida</taxon>
        <taxon>Talitroidea</taxon>
        <taxon>Hyalellidae</taxon>
        <taxon>Hyalella</taxon>
    </lineage>
</organism>
<evidence type="ECO:0000256" key="1">
    <source>
        <dbReference type="SAM" id="MobiDB-lite"/>
    </source>
</evidence>
<feature type="compositionally biased region" description="Polar residues" evidence="1">
    <location>
        <begin position="293"/>
        <end position="311"/>
    </location>
</feature>
<evidence type="ECO:0000313" key="4">
    <source>
        <dbReference type="RefSeq" id="XP_018016253.1"/>
    </source>
</evidence>
<dbReference type="AlphaFoldDB" id="A0A8B7NRC7"/>
<feature type="region of interest" description="Disordered" evidence="1">
    <location>
        <begin position="343"/>
        <end position="362"/>
    </location>
</feature>
<feature type="compositionally biased region" description="Polar residues" evidence="1">
    <location>
        <begin position="640"/>
        <end position="659"/>
    </location>
</feature>
<feature type="compositionally biased region" description="Polar residues" evidence="1">
    <location>
        <begin position="598"/>
        <end position="615"/>
    </location>
</feature>
<feature type="compositionally biased region" description="Polar residues" evidence="1">
    <location>
        <begin position="271"/>
        <end position="283"/>
    </location>
</feature>
<sequence length="748" mass="78908">MKLITVSTIAGLLVVLALPESTTAGLHPIKSFAKGFIAGVLKSLKGIEHRNSDRRRNFSGSASANLSFGGQITPHGSGTRQNWNGARVDLTGNLDVRGQRYPIAHPDGRQTIRRIYDGNLSFDANITKTLHQTATFAPVSPISPVVQVTVAPTENVLIVKPDSLEVSYLPPVSETPIVAEPHYEPAEDAALEVIAETSVAESAGLNRAEVTQNNKGATFTNGAVNINVANAGSGTGAIINFSRGFPRSGSVVVDSGTVTTDFSNGAVSTDFNGDSTSTGGTDDNFSDFGETVDSMSTVDSVGTPESSSSFFNGGAPTDTFDSLNGDTTTFDDFGSAVETTADTAFDDNESGDPFSSFDNSDTSTFDSGSSVFTDSEVTSDGTSSYATDAGNGFTTTADAGNGFTSGSVSVASASDLRTGGYEVHTMAHASGTTGDDVETTVSVSGAPAEVYDKYVQTNIDSVRELSDIALNHGNGLPITIQLRTRHRVETPTHPETAAAAPRSYYVQGIGSLSADGSSVLLPDGNWHMVRKAPLLYKFREVIESPDATPTATVSDHHVDTVLVVDENLVEGASAAKSISSVPVGANLMRADTISQNEKLVNGPNNFQGRRGSNSRPNDDHIMAMFARFADAHRQSLLRNPNMSSSVQTGPFSANGNRGRTMNRHSTFEGEAYRNRLDEVLAEAALEQRSLSDLNRANAYRVLSSNAQLPSPNLGKMASQAVGISGVSSLDRKENSGITRATLRFRQRI</sequence>
<accession>A0A8B7NRC7</accession>
<reference evidence="4" key="1">
    <citation type="submission" date="2025-08" db="UniProtKB">
        <authorList>
            <consortium name="RefSeq"/>
        </authorList>
    </citation>
    <scope>IDENTIFICATION</scope>
    <source>
        <tissue evidence="4">Whole organism</tissue>
    </source>
</reference>
<feature type="region of interest" description="Disordered" evidence="1">
    <location>
        <begin position="271"/>
        <end position="314"/>
    </location>
</feature>
<evidence type="ECO:0000313" key="3">
    <source>
        <dbReference type="Proteomes" id="UP000694843"/>
    </source>
</evidence>
<name>A0A8B7NRC7_HYAAZ</name>
<dbReference type="OrthoDB" id="10599833at2759"/>
<dbReference type="RefSeq" id="XP_018016253.1">
    <property type="nucleotide sequence ID" value="XM_018160764.2"/>
</dbReference>
<dbReference type="GeneID" id="108673000"/>